<dbReference type="Gene3D" id="3.40.30.10">
    <property type="entry name" value="Glutaredoxin"/>
    <property type="match status" value="1"/>
</dbReference>
<protein>
    <submittedName>
        <fullName evidence="2">TlpA family protein disulfide reductase</fullName>
    </submittedName>
</protein>
<comment type="caution">
    <text evidence="2">The sequence shown here is derived from an EMBL/GenBank/DDBJ whole genome shotgun (WGS) entry which is preliminary data.</text>
</comment>
<dbReference type="PROSITE" id="PS51352">
    <property type="entry name" value="THIOREDOXIN_2"/>
    <property type="match status" value="1"/>
</dbReference>
<accession>A0AAP6XJB4</accession>
<dbReference type="InterPro" id="IPR017937">
    <property type="entry name" value="Thioredoxin_CS"/>
</dbReference>
<dbReference type="CDD" id="cd02966">
    <property type="entry name" value="TlpA_like_family"/>
    <property type="match status" value="1"/>
</dbReference>
<name>A0AAP6XJB4_9CORY</name>
<gene>
    <name evidence="2" type="ORF">HC138_04500</name>
</gene>
<dbReference type="EMBL" id="JAAUVV010000006">
    <property type="protein sequence ID" value="NJJ03624.1"/>
    <property type="molecule type" value="Genomic_DNA"/>
</dbReference>
<proteinExistence type="predicted"/>
<dbReference type="InterPro" id="IPR013766">
    <property type="entry name" value="Thioredoxin_domain"/>
</dbReference>
<dbReference type="PROSITE" id="PS00194">
    <property type="entry name" value="THIOREDOXIN_1"/>
    <property type="match status" value="1"/>
</dbReference>
<evidence type="ECO:0000259" key="1">
    <source>
        <dbReference type="PROSITE" id="PS51352"/>
    </source>
</evidence>
<evidence type="ECO:0000313" key="3">
    <source>
        <dbReference type="Proteomes" id="UP000591626"/>
    </source>
</evidence>
<dbReference type="InterPro" id="IPR036249">
    <property type="entry name" value="Thioredoxin-like_sf"/>
</dbReference>
<feature type="domain" description="Thioredoxin" evidence="1">
    <location>
        <begin position="39"/>
        <end position="185"/>
    </location>
</feature>
<organism evidence="2 3">
    <name type="scientific">Corynebacterium coyleae</name>
    <dbReference type="NCBI Taxonomy" id="53374"/>
    <lineage>
        <taxon>Bacteria</taxon>
        <taxon>Bacillati</taxon>
        <taxon>Actinomycetota</taxon>
        <taxon>Actinomycetes</taxon>
        <taxon>Mycobacteriales</taxon>
        <taxon>Corynebacteriaceae</taxon>
        <taxon>Corynebacterium</taxon>
    </lineage>
</organism>
<dbReference type="SUPFAM" id="SSF52833">
    <property type="entry name" value="Thioredoxin-like"/>
    <property type="match status" value="1"/>
</dbReference>
<sequence length="185" mass="19326">MKRTIWVSVAAILAVTLLVIAGARALLIDDATPPAGDGVVEKQSAPVTGRPDCPEGAIGGVDLACLGGEVAGAQQEITVANVWAWWCEPCRAELPVVEEFARAHPEYTVVGVHADRDGARGAALLENLGVDLPSFEDDSNVFAGTLGLPPVVPLTVVFRGEEQLGVFAKEFTSAEELAEAVRGVL</sequence>
<dbReference type="RefSeq" id="WP_167616212.1">
    <property type="nucleotide sequence ID" value="NZ_JAAUVV010000006.1"/>
</dbReference>
<dbReference type="AlphaFoldDB" id="A0AAP6XJB4"/>
<reference evidence="2 3" key="1">
    <citation type="submission" date="2020-03" db="EMBL/GenBank/DDBJ databases">
        <title>Draft genome sequences of bacterial isolates from the female urobiome.</title>
        <authorList>
            <person name="Miller-Ensminger T."/>
            <person name="Wolfe A.J."/>
            <person name="Putonti C."/>
        </authorList>
    </citation>
    <scope>NUCLEOTIDE SEQUENCE [LARGE SCALE GENOMIC DNA]</scope>
    <source>
        <strain evidence="2 3">UMB8490</strain>
    </source>
</reference>
<dbReference type="Proteomes" id="UP000591626">
    <property type="component" value="Unassembled WGS sequence"/>
</dbReference>
<evidence type="ECO:0000313" key="2">
    <source>
        <dbReference type="EMBL" id="NJJ03624.1"/>
    </source>
</evidence>